<keyword evidence="2" id="KW-1185">Reference proteome</keyword>
<dbReference type="EMBL" id="JAWDJW010000003">
    <property type="protein sequence ID" value="KAK3082238.1"/>
    <property type="molecule type" value="Genomic_DNA"/>
</dbReference>
<evidence type="ECO:0000313" key="1">
    <source>
        <dbReference type="EMBL" id="KAK3082238.1"/>
    </source>
</evidence>
<comment type="caution">
    <text evidence="1">The sequence shown here is derived from an EMBL/GenBank/DDBJ whole genome shotgun (WGS) entry which is preliminary data.</text>
</comment>
<proteinExistence type="predicted"/>
<accession>A0ACC3DZR1</accession>
<reference evidence="1" key="1">
    <citation type="submission" date="2024-09" db="EMBL/GenBank/DDBJ databases">
        <title>Black Yeasts Isolated from many extreme environments.</title>
        <authorList>
            <person name="Coleine C."/>
            <person name="Stajich J.E."/>
            <person name="Selbmann L."/>
        </authorList>
    </citation>
    <scope>NUCLEOTIDE SEQUENCE</scope>
    <source>
        <strain evidence="1">CCFEE 5737</strain>
    </source>
</reference>
<protein>
    <submittedName>
        <fullName evidence="1">Uncharacterized protein</fullName>
    </submittedName>
</protein>
<dbReference type="Proteomes" id="UP001186974">
    <property type="component" value="Unassembled WGS sequence"/>
</dbReference>
<evidence type="ECO:0000313" key="2">
    <source>
        <dbReference type="Proteomes" id="UP001186974"/>
    </source>
</evidence>
<organism evidence="1 2">
    <name type="scientific">Coniosporium uncinatum</name>
    <dbReference type="NCBI Taxonomy" id="93489"/>
    <lineage>
        <taxon>Eukaryota</taxon>
        <taxon>Fungi</taxon>
        <taxon>Dikarya</taxon>
        <taxon>Ascomycota</taxon>
        <taxon>Pezizomycotina</taxon>
        <taxon>Dothideomycetes</taxon>
        <taxon>Dothideomycetes incertae sedis</taxon>
        <taxon>Coniosporium</taxon>
    </lineage>
</organism>
<gene>
    <name evidence="1" type="ORF">LTS18_010655</name>
</gene>
<sequence length="475" mass="53823">MDYLRIDTTDLGADASYSHGSLLTPLNSMCDDRRDSITSSQWSFPSCPPSVASFQSSAEPATPPNHGQLPADFSFTSSDMSYESVHMDHMPMASRQCFDESAFGIQYAPSQGHIDAYGMAPEYSWIERPESQSMGVPFQAQDGMMPASEDFSSAFQSSLALHGDRRSQDLSGFLAQDGRWDMKDTQPSAGNDFPIGSFDGSPMCQPRSMHTMSGFGVRRYGAPCMGIADSTIVPAEAFVEEDLNVSMAVRSGSYDERFWHMNESYCPPSPESIYPDIKSDPDTYHDCDDPEDKTFETRATRSIYESRTGGKGLKKEKRTSPSAKRRPKKEKLTSYTNRALGRAVRVKIEPDIHIDPHGKFICKRDTKKFQCPEIVDGARCQKAFERVEHLRRHRFIHTGMRPFDCPKCTKLFSRNDNLQEHYKTHLRHSRARRNEEVSFEKFYDLLRKLKPSEEAEKSILTLEKWKESGGHKKDT</sequence>
<name>A0ACC3DZR1_9PEZI</name>